<gene>
    <name evidence="1" type="ORF">JTBM06_V1_40006</name>
</gene>
<name>A0A7D9H5I2_9GAMM</name>
<protein>
    <submittedName>
        <fullName evidence="1">Uncharacterized protein</fullName>
    </submittedName>
</protein>
<organism evidence="1">
    <name type="scientific">uncultured Woeseiaceae bacterium</name>
    <dbReference type="NCBI Taxonomy" id="1983305"/>
    <lineage>
        <taxon>Bacteria</taxon>
        <taxon>Pseudomonadati</taxon>
        <taxon>Pseudomonadota</taxon>
        <taxon>Gammaproteobacteria</taxon>
        <taxon>Woeseiales</taxon>
        <taxon>Woeseiaceae</taxon>
        <taxon>environmental samples</taxon>
    </lineage>
</organism>
<reference evidence="1" key="1">
    <citation type="submission" date="2019-07" db="EMBL/GenBank/DDBJ databases">
        <authorList>
            <person name="Weber M."/>
            <person name="Kostadinov I."/>
            <person name="Kostadinov D I."/>
        </authorList>
    </citation>
    <scope>NUCLEOTIDE SEQUENCE</scope>
    <source>
        <strain evidence="1">Gfbio:sag-sample-m06:053724c1-46a9-4a36-b237-ea2bf867836b</strain>
    </source>
</reference>
<proteinExistence type="predicted"/>
<accession>A0A7D9H5I2</accession>
<sequence length="75" mass="8231">MLGSFSLYILLSHLGAGGAGFFLNFDQMSHLVVESKAEFGIRFYPNCLSFNCLRWPDPEFPLTLGNPGLGTKMGT</sequence>
<evidence type="ECO:0000313" key="1">
    <source>
        <dbReference type="EMBL" id="VUX55528.1"/>
    </source>
</evidence>
<dbReference type="EMBL" id="LR633967">
    <property type="protein sequence ID" value="VUX55528.1"/>
    <property type="molecule type" value="Genomic_DNA"/>
</dbReference>
<dbReference type="AlphaFoldDB" id="A0A7D9H5I2"/>